<keyword evidence="1" id="KW-0732">Signal</keyword>
<proteinExistence type="predicted"/>
<reference evidence="2 3" key="1">
    <citation type="submission" date="2018-07" db="EMBL/GenBank/DDBJ databases">
        <title>Corallincola holothuriorum sp. nov., a new facultative anaerobe isolated from sea cucumber Apostichopus japonicus.</title>
        <authorList>
            <person name="Xia H."/>
        </authorList>
    </citation>
    <scope>NUCLEOTIDE SEQUENCE [LARGE SCALE GENOMIC DNA]</scope>
    <source>
        <strain evidence="2 3">C4</strain>
    </source>
</reference>
<gene>
    <name evidence="2" type="ORF">DU002_16025</name>
</gene>
<evidence type="ECO:0000256" key="1">
    <source>
        <dbReference type="SAM" id="SignalP"/>
    </source>
</evidence>
<sequence length="393" mass="44945">MRVIQRMKALYSVALVAVLLAGCASNSNQSIDNSQTLASNNDDIKQVHTELANPIFGSPRFFQAFAESATESVNDAYREYKDPTAVADYVQYRIQQDGQPAEVSEGFLGLEWGEFGEGALDRHFIDGGIDTEWEFIDSYVSDGYTDSYYAVHAQQGIEYINIVWQNATPAIVDLHKIIYRFSLFDSFIGVDRFMESEQYEMSQRAYFIHAYKALNKGDLQQFKIRYEGLPEELRQHPLLVDKLVRWAVLDDSGQWKQMIRKVAVKAEPHSQFYNYYLLTNQTEKALAALDTLPPTIQEYGGVNVERAVLYYELNELDRAALLVNQAILSDPYLVLPYYVKLMVALKRDDQKSVLLTLEVLKARFNVEYDKESFLEIDDAEGFLSSSYAAHYFG</sequence>
<comment type="caution">
    <text evidence="2">The sequence shown here is derived from an EMBL/GenBank/DDBJ whole genome shotgun (WGS) entry which is preliminary data.</text>
</comment>
<name>A0A368N417_9GAMM</name>
<organism evidence="2 3">
    <name type="scientific">Corallincola holothuriorum</name>
    <dbReference type="NCBI Taxonomy" id="2282215"/>
    <lineage>
        <taxon>Bacteria</taxon>
        <taxon>Pseudomonadati</taxon>
        <taxon>Pseudomonadota</taxon>
        <taxon>Gammaproteobacteria</taxon>
        <taxon>Alteromonadales</taxon>
        <taxon>Psychromonadaceae</taxon>
        <taxon>Corallincola</taxon>
    </lineage>
</organism>
<dbReference type="Proteomes" id="UP000252558">
    <property type="component" value="Unassembled WGS sequence"/>
</dbReference>
<dbReference type="EMBL" id="QPID01000011">
    <property type="protein sequence ID" value="RCU45228.1"/>
    <property type="molecule type" value="Genomic_DNA"/>
</dbReference>
<feature type="signal peptide" evidence="1">
    <location>
        <begin position="1"/>
        <end position="30"/>
    </location>
</feature>
<evidence type="ECO:0000313" key="2">
    <source>
        <dbReference type="EMBL" id="RCU45228.1"/>
    </source>
</evidence>
<evidence type="ECO:0008006" key="4">
    <source>
        <dbReference type="Google" id="ProtNLM"/>
    </source>
</evidence>
<dbReference type="PROSITE" id="PS51257">
    <property type="entry name" value="PROKAR_LIPOPROTEIN"/>
    <property type="match status" value="1"/>
</dbReference>
<accession>A0A368N417</accession>
<feature type="chain" id="PRO_5017067296" description="Tetratricopeptide repeat protein" evidence="1">
    <location>
        <begin position="31"/>
        <end position="393"/>
    </location>
</feature>
<evidence type="ECO:0000313" key="3">
    <source>
        <dbReference type="Proteomes" id="UP000252558"/>
    </source>
</evidence>
<keyword evidence="3" id="KW-1185">Reference proteome</keyword>
<protein>
    <recommendedName>
        <fullName evidence="4">Tetratricopeptide repeat protein</fullName>
    </recommendedName>
</protein>
<dbReference type="AlphaFoldDB" id="A0A368N417"/>